<gene>
    <name evidence="2" type="ORF">SAMN05660313_03033</name>
</gene>
<evidence type="ECO:0008006" key="4">
    <source>
        <dbReference type="Google" id="ProtNLM"/>
    </source>
</evidence>
<sequence length="496" mass="59012">MKQKLLITLIFLSVIACKLAPDTTKPDTSTKDKKKTTKDTLYYNGFKASYVTLSKPKLDFPNHMQLDYFEFKPKDSLKTPQYTYPNKESVYINYPNKERSYGGYVYKGYEDWVVRKNQSLHYVDYNYKDSTCVIYTAPKGNLYLRKEDIKITKKYYKKELIKTLEVKDSLGEKYIVNNVSGSRFYWYPHKDSVFPEYQYDRLNNRPTKTLALYESRFVYEPTLYKDWYVYKNSFQIRSYDSIKQYSTNYQTDFGYVFTPKSDYIKENNIKIKESLLTEIIDYNRTDKKTKIDSLLDITVSNKLEFDTYKEQKEHITYNQNIKKEENTLTLPIKNEPYKIVLEDSFGEYTMRNKYNGEIPFLDAYIIEFNDPDYIVNKLISKTTGKEIITLDGQPYISPNSNIIISAMPNGYDNTSFIQFNKIKNGKIEPLYSFQFPHWVIDYHPKIRWVNNNTIILQAISPIHSNAFYNKQEEKIEYLKIKIKDAFFNKLIEENNK</sequence>
<keyword evidence="3" id="KW-1185">Reference proteome</keyword>
<reference evidence="3" key="1">
    <citation type="submission" date="2016-11" db="EMBL/GenBank/DDBJ databases">
        <authorList>
            <person name="Varghese N."/>
            <person name="Submissions S."/>
        </authorList>
    </citation>
    <scope>NUCLEOTIDE SEQUENCE [LARGE SCALE GENOMIC DNA]</scope>
    <source>
        <strain evidence="3">DSM 24786</strain>
    </source>
</reference>
<keyword evidence="1" id="KW-0732">Signal</keyword>
<feature type="chain" id="PRO_5013244659" description="DKNYY family protein" evidence="1">
    <location>
        <begin position="21"/>
        <end position="496"/>
    </location>
</feature>
<evidence type="ECO:0000313" key="2">
    <source>
        <dbReference type="EMBL" id="SFW64133.1"/>
    </source>
</evidence>
<feature type="signal peptide" evidence="1">
    <location>
        <begin position="1"/>
        <end position="20"/>
    </location>
</feature>
<organism evidence="2 3">
    <name type="scientific">Cellulophaga fucicola</name>
    <dbReference type="NCBI Taxonomy" id="76595"/>
    <lineage>
        <taxon>Bacteria</taxon>
        <taxon>Pseudomonadati</taxon>
        <taxon>Bacteroidota</taxon>
        <taxon>Flavobacteriia</taxon>
        <taxon>Flavobacteriales</taxon>
        <taxon>Flavobacteriaceae</taxon>
        <taxon>Cellulophaga</taxon>
    </lineage>
</organism>
<evidence type="ECO:0000256" key="1">
    <source>
        <dbReference type="SAM" id="SignalP"/>
    </source>
</evidence>
<dbReference type="PROSITE" id="PS51257">
    <property type="entry name" value="PROKAR_LIPOPROTEIN"/>
    <property type="match status" value="1"/>
</dbReference>
<accession>A0A1K1QWH6</accession>
<name>A0A1K1QWH6_9FLAO</name>
<dbReference type="AlphaFoldDB" id="A0A1K1QWH6"/>
<protein>
    <recommendedName>
        <fullName evidence="4">DKNYY family protein</fullName>
    </recommendedName>
</protein>
<evidence type="ECO:0000313" key="3">
    <source>
        <dbReference type="Proteomes" id="UP000183257"/>
    </source>
</evidence>
<dbReference type="RefSeq" id="WP_072304654.1">
    <property type="nucleotide sequence ID" value="NZ_FPIY01000005.1"/>
</dbReference>
<proteinExistence type="predicted"/>
<dbReference type="STRING" id="76595.SAMN05660313_03033"/>
<dbReference type="Proteomes" id="UP000183257">
    <property type="component" value="Unassembled WGS sequence"/>
</dbReference>
<dbReference type="EMBL" id="FPIY01000005">
    <property type="protein sequence ID" value="SFW64133.1"/>
    <property type="molecule type" value="Genomic_DNA"/>
</dbReference>